<keyword evidence="2" id="KW-1185">Reference proteome</keyword>
<organism evidence="1 2">
    <name type="scientific">Vibrio qinghaiensis</name>
    <dbReference type="NCBI Taxonomy" id="2025808"/>
    <lineage>
        <taxon>Bacteria</taxon>
        <taxon>Pseudomonadati</taxon>
        <taxon>Pseudomonadota</taxon>
        <taxon>Gammaproteobacteria</taxon>
        <taxon>Vibrionales</taxon>
        <taxon>Vibrionaceae</taxon>
        <taxon>Vibrio</taxon>
    </lineage>
</organism>
<dbReference type="EMBL" id="CP022742">
    <property type="protein sequence ID" value="ASU24235.1"/>
    <property type="molecule type" value="Genomic_DNA"/>
</dbReference>
<dbReference type="Proteomes" id="UP000215148">
    <property type="component" value="Chromosome 2"/>
</dbReference>
<dbReference type="KEGG" id="vqi:CCZ37_17420"/>
<name>A0A223N328_9VIBR</name>
<accession>A0A223N328</accession>
<reference evidence="1 2" key="1">
    <citation type="submission" date="2017-08" db="EMBL/GenBank/DDBJ databases">
        <title>The Vibrio qinghaiensis sp.-Q67 is a luminous bacteria isolated firstly from Qinghai lake, Qinghai province, China, which has been proved to be very sensitive to detect environmental and food pollutants. Therefore, complete genome analysis of V. qinghaiensis sp.-Q67 highlights the potential application of this strain on detection of hazards in the contaminated environments.</title>
        <authorList>
            <person name="Gong L."/>
        </authorList>
    </citation>
    <scope>NUCLEOTIDE SEQUENCE [LARGE SCALE GENOMIC DNA]</scope>
    <source>
        <strain evidence="1 2">Q67</strain>
    </source>
</reference>
<gene>
    <name evidence="1" type="ORF">CCZ37_17420</name>
</gene>
<evidence type="ECO:0000313" key="2">
    <source>
        <dbReference type="Proteomes" id="UP000215148"/>
    </source>
</evidence>
<sequence>MEYKSVEEVPEDFKHVISLFLGEQRKKRLIKQLHTDDFNRLFQVGYYLLMVSDEAIGKISSKTEFQQVVRLIENAIVEGAVSPQLGDILEKNISIELQVICSELKSLRIKILRKKAPSYEYMISQGKDSDAKKLFESELSKPNNIKLKRQYEDLLSASEQIKNTSFNADISLITTKLSGEYPTNNIAYLICNPARLSLNRLFGRDVWLRFPMKWAVQKMSVASLYDVVEEFECGTDVSHYVFDKYNYKEGFDTFLELVDSLVVQHALGGFDNQRKQVLREIVAAYNAGHFSLCVYAALPMIEGLLWDIANYVQRTGGSIFNSESDAIVKGSEKVIKKPKIRQIVSETDLSSDLDSEFINYFCSELYDERNGALHGRVIPDVSAENAGKKIVTIEYLLDFIATLHQDKLFKHLENSLSSEYIDELLEKTSKSEG</sequence>
<dbReference type="AlphaFoldDB" id="A0A223N328"/>
<protein>
    <submittedName>
        <fullName evidence="1">Uncharacterized protein</fullName>
    </submittedName>
</protein>
<proteinExistence type="predicted"/>
<evidence type="ECO:0000313" key="1">
    <source>
        <dbReference type="EMBL" id="ASU24235.1"/>
    </source>
</evidence>
<dbReference type="RefSeq" id="WP_094501733.1">
    <property type="nucleotide sequence ID" value="NZ_CAWNHI010000002.1"/>
</dbReference>